<dbReference type="Gene3D" id="1.10.287.130">
    <property type="match status" value="1"/>
</dbReference>
<evidence type="ECO:0000256" key="4">
    <source>
        <dbReference type="ARBA" id="ARBA00022679"/>
    </source>
</evidence>
<protein>
    <recommendedName>
        <fullName evidence="2">histidine kinase</fullName>
        <ecNumber evidence="2">2.7.13.3</ecNumber>
    </recommendedName>
</protein>
<feature type="domain" description="Histidine kinase" evidence="9">
    <location>
        <begin position="305"/>
        <end position="502"/>
    </location>
</feature>
<evidence type="ECO:0000259" key="9">
    <source>
        <dbReference type="PROSITE" id="PS50109"/>
    </source>
</evidence>
<evidence type="ECO:0000256" key="1">
    <source>
        <dbReference type="ARBA" id="ARBA00000085"/>
    </source>
</evidence>
<proteinExistence type="predicted"/>
<dbReference type="InterPro" id="IPR001789">
    <property type="entry name" value="Sig_transdc_resp-reg_receiver"/>
</dbReference>
<dbReference type="InterPro" id="IPR029016">
    <property type="entry name" value="GAF-like_dom_sf"/>
</dbReference>
<dbReference type="EMBL" id="CP031310">
    <property type="protein sequence ID" value="QCC51187.1"/>
    <property type="molecule type" value="Genomic_DNA"/>
</dbReference>
<dbReference type="InterPro" id="IPR011006">
    <property type="entry name" value="CheY-like_superfamily"/>
</dbReference>
<dbReference type="PROSITE" id="PS50110">
    <property type="entry name" value="RESPONSE_REGULATORY"/>
    <property type="match status" value="1"/>
</dbReference>
<dbReference type="SUPFAM" id="SSF47384">
    <property type="entry name" value="Homodimeric domain of signal transducing histidine kinase"/>
    <property type="match status" value="1"/>
</dbReference>
<dbReference type="InterPro" id="IPR036890">
    <property type="entry name" value="HATPase_C_sf"/>
</dbReference>
<dbReference type="Pfam" id="PF00512">
    <property type="entry name" value="HisKA"/>
    <property type="match status" value="1"/>
</dbReference>
<gene>
    <name evidence="11" type="ORF">DV733_08000</name>
</gene>
<dbReference type="SUPFAM" id="SSF52172">
    <property type="entry name" value="CheY-like"/>
    <property type="match status" value="1"/>
</dbReference>
<dbReference type="CDD" id="cd00082">
    <property type="entry name" value="HisKA"/>
    <property type="match status" value="1"/>
</dbReference>
<dbReference type="InterPro" id="IPR003594">
    <property type="entry name" value="HATPase_dom"/>
</dbReference>
<evidence type="ECO:0000256" key="8">
    <source>
        <dbReference type="SAM" id="Coils"/>
    </source>
</evidence>
<dbReference type="SMART" id="SM00388">
    <property type="entry name" value="HisKA"/>
    <property type="match status" value="1"/>
</dbReference>
<dbReference type="InterPro" id="IPR004358">
    <property type="entry name" value="Sig_transdc_His_kin-like_C"/>
</dbReference>
<name>A0A4D6HEP3_9EURY</name>
<evidence type="ECO:0000313" key="11">
    <source>
        <dbReference type="EMBL" id="QCC51187.1"/>
    </source>
</evidence>
<evidence type="ECO:0000259" key="10">
    <source>
        <dbReference type="PROSITE" id="PS50110"/>
    </source>
</evidence>
<dbReference type="EC" id="2.7.13.3" evidence="2"/>
<evidence type="ECO:0000256" key="2">
    <source>
        <dbReference type="ARBA" id="ARBA00012438"/>
    </source>
</evidence>
<dbReference type="InterPro" id="IPR003661">
    <property type="entry name" value="HisK_dim/P_dom"/>
</dbReference>
<reference evidence="11 12" key="1">
    <citation type="journal article" date="2019" name="Nat. Commun.">
        <title>A new type of DNA phosphorothioation-based antiviral system in archaea.</title>
        <authorList>
            <person name="Xiong L."/>
            <person name="Liu S."/>
            <person name="Chen S."/>
            <person name="Xiao Y."/>
            <person name="Zhu B."/>
            <person name="Gao Y."/>
            <person name="Zhang Y."/>
            <person name="Chen B."/>
            <person name="Luo J."/>
            <person name="Deng Z."/>
            <person name="Chen X."/>
            <person name="Wang L."/>
            <person name="Chen S."/>
        </authorList>
    </citation>
    <scope>NUCLEOTIDE SEQUENCE [LARGE SCALE GENOMIC DNA]</scope>
    <source>
        <strain evidence="11 12">CBA1105</strain>
    </source>
</reference>
<dbReference type="Gene3D" id="3.30.450.40">
    <property type="match status" value="1"/>
</dbReference>
<comment type="caution">
    <text evidence="7">Lacks conserved residue(s) required for the propagation of feature annotation.</text>
</comment>
<keyword evidence="5" id="KW-0418">Kinase</keyword>
<dbReference type="SUPFAM" id="SSF55781">
    <property type="entry name" value="GAF domain-like"/>
    <property type="match status" value="1"/>
</dbReference>
<keyword evidence="8" id="KW-0175">Coiled coil</keyword>
<keyword evidence="4" id="KW-0808">Transferase</keyword>
<feature type="coiled-coil region" evidence="8">
    <location>
        <begin position="278"/>
        <end position="305"/>
    </location>
</feature>
<dbReference type="PANTHER" id="PTHR43711:SF1">
    <property type="entry name" value="HISTIDINE KINASE 1"/>
    <property type="match status" value="1"/>
</dbReference>
<dbReference type="SUPFAM" id="SSF55874">
    <property type="entry name" value="ATPase domain of HSP90 chaperone/DNA topoisomerase II/histidine kinase"/>
    <property type="match status" value="1"/>
</dbReference>
<dbReference type="RefSeq" id="WP_049995200.1">
    <property type="nucleotide sequence ID" value="NZ_CP031310.1"/>
</dbReference>
<accession>A0A4D6HEP3</accession>
<dbReference type="PROSITE" id="PS50109">
    <property type="entry name" value="HIS_KIN"/>
    <property type="match status" value="1"/>
</dbReference>
<feature type="domain" description="Response regulatory" evidence="10">
    <location>
        <begin position="7"/>
        <end position="128"/>
    </location>
</feature>
<dbReference type="CDD" id="cd00075">
    <property type="entry name" value="HATPase"/>
    <property type="match status" value="1"/>
</dbReference>
<dbReference type="Gene3D" id="3.30.565.10">
    <property type="entry name" value="Histidine kinase-like ATPase, C-terminal domain"/>
    <property type="match status" value="1"/>
</dbReference>
<dbReference type="PANTHER" id="PTHR43711">
    <property type="entry name" value="TWO-COMPONENT HISTIDINE KINASE"/>
    <property type="match status" value="1"/>
</dbReference>
<evidence type="ECO:0000256" key="6">
    <source>
        <dbReference type="ARBA" id="ARBA00023012"/>
    </source>
</evidence>
<keyword evidence="12" id="KW-1185">Reference proteome</keyword>
<keyword evidence="3" id="KW-0597">Phosphoprotein</keyword>
<evidence type="ECO:0000256" key="3">
    <source>
        <dbReference type="ARBA" id="ARBA00022553"/>
    </source>
</evidence>
<dbReference type="PRINTS" id="PR00344">
    <property type="entry name" value="BCTRLSENSOR"/>
</dbReference>
<dbReference type="AlphaFoldDB" id="A0A4D6HEP3"/>
<dbReference type="InterPro" id="IPR005467">
    <property type="entry name" value="His_kinase_dom"/>
</dbReference>
<evidence type="ECO:0000256" key="5">
    <source>
        <dbReference type="ARBA" id="ARBA00022777"/>
    </source>
</evidence>
<keyword evidence="6" id="KW-0902">Two-component regulatory system</keyword>
<evidence type="ECO:0000313" key="12">
    <source>
        <dbReference type="Proteomes" id="UP000296706"/>
    </source>
</evidence>
<dbReference type="KEGG" id="hsn:DV733_08000"/>
<sequence>MTTAAATVLVVDDTAAAAETASRLEDGLDSVRTVTAATIPEAMAVVETDDIECIVSGYEIPDADGHLMQGGERFLNAVRGYDDSLPFILFTEVGNDAIARKTIAEGVTDYIWHYDTGAAHQQLVDRVRTAIETRRTERRAEHLHRLNETMRLVHQGVIRSSESGAIDRAVVDRIVRHDLYRHAAVGDVDDGTFRARATATAEGVTGRCPWADLAVEGPIESVQRSPIDGHRLVLVPIVHDEVHRGVLALATARSDAFGETERAVLRDLGETVAHAYETVETRRRLEAHERELREKNDRLDRFASVLSHDLRNPLQVASGHLDLLAEDVESDRVERIEGALSRMSALIDDVLTLARGDEQGLTVETVALGDIARSAWEEIATDHSSLDVDSAVEAIEADRSQLRRLLANLFRNAIEHSPAGPEDHVAVRLDWIDDGDRRGFAIEDDGVGIPTEDREVLFELGRTTDESHTGLGLAIVTEIVDAHGWEVTATESNSGGARFEITGVESA</sequence>
<organism evidence="11 12">
    <name type="scientific">Halapricum salinum</name>
    <dbReference type="NCBI Taxonomy" id="1457250"/>
    <lineage>
        <taxon>Archaea</taxon>
        <taxon>Methanobacteriati</taxon>
        <taxon>Methanobacteriota</taxon>
        <taxon>Stenosarchaea group</taxon>
        <taxon>Halobacteria</taxon>
        <taxon>Halobacteriales</taxon>
        <taxon>Haloarculaceae</taxon>
        <taxon>Halapricum</taxon>
    </lineage>
</organism>
<dbReference type="InterPro" id="IPR050736">
    <property type="entry name" value="Sensor_HK_Regulatory"/>
</dbReference>
<dbReference type="STRING" id="1457250.GCA_000755225_01305"/>
<dbReference type="InterPro" id="IPR036097">
    <property type="entry name" value="HisK_dim/P_sf"/>
</dbReference>
<dbReference type="GeneID" id="39847800"/>
<evidence type="ECO:0000256" key="7">
    <source>
        <dbReference type="PROSITE-ProRule" id="PRU00169"/>
    </source>
</evidence>
<dbReference type="Pfam" id="PF02518">
    <property type="entry name" value="HATPase_c"/>
    <property type="match status" value="1"/>
</dbReference>
<dbReference type="GO" id="GO:0000155">
    <property type="term" value="F:phosphorelay sensor kinase activity"/>
    <property type="evidence" value="ECO:0007669"/>
    <property type="project" value="InterPro"/>
</dbReference>
<dbReference type="OrthoDB" id="8127at2157"/>
<dbReference type="Proteomes" id="UP000296706">
    <property type="component" value="Chromosome"/>
</dbReference>
<comment type="catalytic activity">
    <reaction evidence="1">
        <text>ATP + protein L-histidine = ADP + protein N-phospho-L-histidine.</text>
        <dbReference type="EC" id="2.7.13.3"/>
    </reaction>
</comment>
<dbReference type="SMART" id="SM00387">
    <property type="entry name" value="HATPase_c"/>
    <property type="match status" value="1"/>
</dbReference>
<dbReference type="Gene3D" id="3.40.50.2300">
    <property type="match status" value="1"/>
</dbReference>